<sequence length="482" mass="52795">MLPPPTLVFTIPSIHDDTVLDCRVYHPLRLNPSTASQVSAPWEKKAAIIAHPYAPLGGCYDDAVVGIVASTILKQGFIVGTFNFRGAGSSKGTTSWSSKPEQDDYISMIGFMQYYMHFLAPPTLHHFPLGHSPFVHVLNDDSEAIQTPPLEPDHTSGPSSPATTTTTTTSPNPLLILAGYSYGGLITTCLPPLSSPTLLSLFNTPQHGSPHAEIRLRAQNLATQQNEMLQTRFEALVSQSAPTSPLRSGHSHISIDDNGKFPKASLGVRMGGEEDLRRSSHESHPPRRSFTIEAPERVRMSLDKVRALARTNRFPCQRAGSSGSMDASVRSKEEAFDTSLHHGSNGPEIADPPSNLLEEIPGITQVDAAYLLISPPKGLVGSLATMWSSWRAAQYAKGHEKELITKEDLKFVTNPTLTLFCQDDNLISARKLRSWCERMEEAREEGKSGFSFVEVKAGGHFWHDHDALRTLTQEVKAFVGKL</sequence>
<dbReference type="Gene3D" id="3.40.50.1820">
    <property type="entry name" value="alpha/beta hydrolase"/>
    <property type="match status" value="1"/>
</dbReference>
<evidence type="ECO:0008006" key="4">
    <source>
        <dbReference type="Google" id="ProtNLM"/>
    </source>
</evidence>
<dbReference type="InterPro" id="IPR029058">
    <property type="entry name" value="AB_hydrolase_fold"/>
</dbReference>
<feature type="compositionally biased region" description="Low complexity" evidence="1">
    <location>
        <begin position="155"/>
        <end position="170"/>
    </location>
</feature>
<protein>
    <recommendedName>
        <fullName evidence="4">AB hydrolase-1 domain-containing protein</fullName>
    </recommendedName>
</protein>
<proteinExistence type="predicted"/>
<feature type="region of interest" description="Disordered" evidence="1">
    <location>
        <begin position="241"/>
        <end position="262"/>
    </location>
</feature>
<dbReference type="SUPFAM" id="SSF53474">
    <property type="entry name" value="alpha/beta-Hydrolases"/>
    <property type="match status" value="2"/>
</dbReference>
<evidence type="ECO:0000313" key="2">
    <source>
        <dbReference type="EMBL" id="RDW73297.1"/>
    </source>
</evidence>
<keyword evidence="3" id="KW-1185">Reference proteome</keyword>
<dbReference type="AlphaFoldDB" id="A0A3D8RGY9"/>
<evidence type="ECO:0000256" key="1">
    <source>
        <dbReference type="SAM" id="MobiDB-lite"/>
    </source>
</evidence>
<feature type="region of interest" description="Disordered" evidence="1">
    <location>
        <begin position="144"/>
        <end position="170"/>
    </location>
</feature>
<evidence type="ECO:0000313" key="3">
    <source>
        <dbReference type="Proteomes" id="UP000256645"/>
    </source>
</evidence>
<organism evidence="2 3">
    <name type="scientific">Coleophoma cylindrospora</name>
    <dbReference type="NCBI Taxonomy" id="1849047"/>
    <lineage>
        <taxon>Eukaryota</taxon>
        <taxon>Fungi</taxon>
        <taxon>Dikarya</taxon>
        <taxon>Ascomycota</taxon>
        <taxon>Pezizomycotina</taxon>
        <taxon>Leotiomycetes</taxon>
        <taxon>Helotiales</taxon>
        <taxon>Dermateaceae</taxon>
        <taxon>Coleophoma</taxon>
    </lineage>
</organism>
<dbReference type="PANTHER" id="PTHR42103">
    <property type="entry name" value="ALPHA/BETA-HYDROLASES SUPERFAMILY PROTEIN"/>
    <property type="match status" value="1"/>
</dbReference>
<reference evidence="2 3" key="1">
    <citation type="journal article" date="2018" name="IMA Fungus">
        <title>IMA Genome-F 9: Draft genome sequence of Annulohypoxylon stygium, Aspergillus mulundensis, Berkeleyomyces basicola (syn. Thielaviopsis basicola), Ceratocystis smalleyi, two Cercospora beticola strains, Coleophoma cylindrospora, Fusarium fracticaudum, Phialophora cf. hyalina, and Morchella septimelata.</title>
        <authorList>
            <person name="Wingfield B.D."/>
            <person name="Bills G.F."/>
            <person name="Dong Y."/>
            <person name="Huang W."/>
            <person name="Nel W.J."/>
            <person name="Swalarsk-Parry B.S."/>
            <person name="Vaghefi N."/>
            <person name="Wilken P.M."/>
            <person name="An Z."/>
            <person name="de Beer Z.W."/>
            <person name="De Vos L."/>
            <person name="Chen L."/>
            <person name="Duong T.A."/>
            <person name="Gao Y."/>
            <person name="Hammerbacher A."/>
            <person name="Kikkert J.R."/>
            <person name="Li Y."/>
            <person name="Li H."/>
            <person name="Li K."/>
            <person name="Li Q."/>
            <person name="Liu X."/>
            <person name="Ma X."/>
            <person name="Naidoo K."/>
            <person name="Pethybridge S.J."/>
            <person name="Sun J."/>
            <person name="Steenkamp E.T."/>
            <person name="van der Nest M.A."/>
            <person name="van Wyk S."/>
            <person name="Wingfield M.J."/>
            <person name="Xiong C."/>
            <person name="Yue Q."/>
            <person name="Zhang X."/>
        </authorList>
    </citation>
    <scope>NUCLEOTIDE SEQUENCE [LARGE SCALE GENOMIC DNA]</scope>
    <source>
        <strain evidence="2 3">BP6252</strain>
    </source>
</reference>
<dbReference type="PANTHER" id="PTHR42103:SF2">
    <property type="entry name" value="AB HYDROLASE-1 DOMAIN-CONTAINING PROTEIN"/>
    <property type="match status" value="1"/>
</dbReference>
<gene>
    <name evidence="2" type="ORF">BP6252_07204</name>
</gene>
<name>A0A3D8RGY9_9HELO</name>
<dbReference type="OrthoDB" id="10260961at2759"/>
<dbReference type="STRING" id="1849047.A0A3D8RGY9"/>
<accession>A0A3D8RGY9</accession>
<dbReference type="Proteomes" id="UP000256645">
    <property type="component" value="Unassembled WGS sequence"/>
</dbReference>
<comment type="caution">
    <text evidence="2">The sequence shown here is derived from an EMBL/GenBank/DDBJ whole genome shotgun (WGS) entry which is preliminary data.</text>
</comment>
<dbReference type="EMBL" id="PDLM01000007">
    <property type="protein sequence ID" value="RDW73297.1"/>
    <property type="molecule type" value="Genomic_DNA"/>
</dbReference>